<keyword evidence="2" id="KW-0805">Transcription regulation</keyword>
<dbReference type="InterPro" id="IPR005119">
    <property type="entry name" value="LysR_subst-bd"/>
</dbReference>
<dbReference type="InterPro" id="IPR000847">
    <property type="entry name" value="LysR_HTH_N"/>
</dbReference>
<dbReference type="Gene3D" id="1.10.10.10">
    <property type="entry name" value="Winged helix-like DNA-binding domain superfamily/Winged helix DNA-binding domain"/>
    <property type="match status" value="1"/>
</dbReference>
<dbReference type="SUPFAM" id="SSF46785">
    <property type="entry name" value="Winged helix' DNA-binding domain"/>
    <property type="match status" value="1"/>
</dbReference>
<comment type="caution">
    <text evidence="6">The sequence shown here is derived from an EMBL/GenBank/DDBJ whole genome shotgun (WGS) entry which is preliminary data.</text>
</comment>
<protein>
    <submittedName>
        <fullName evidence="6">Transcriptional regulator, LysR family protein</fullName>
    </submittedName>
</protein>
<dbReference type="EMBL" id="BNAW01000005">
    <property type="protein sequence ID" value="GHG03563.1"/>
    <property type="molecule type" value="Genomic_DNA"/>
</dbReference>
<organism evidence="6 7">
    <name type="scientific">Amycolatopsis bullii</name>
    <dbReference type="NCBI Taxonomy" id="941987"/>
    <lineage>
        <taxon>Bacteria</taxon>
        <taxon>Bacillati</taxon>
        <taxon>Actinomycetota</taxon>
        <taxon>Actinomycetes</taxon>
        <taxon>Pseudonocardiales</taxon>
        <taxon>Pseudonocardiaceae</taxon>
        <taxon>Amycolatopsis</taxon>
    </lineage>
</organism>
<dbReference type="Pfam" id="PF03466">
    <property type="entry name" value="LysR_substrate"/>
    <property type="match status" value="1"/>
</dbReference>
<dbReference type="PRINTS" id="PR00039">
    <property type="entry name" value="HTHLYSR"/>
</dbReference>
<dbReference type="Pfam" id="PF00126">
    <property type="entry name" value="HTH_1"/>
    <property type="match status" value="1"/>
</dbReference>
<dbReference type="RefSeq" id="WP_191308275.1">
    <property type="nucleotide sequence ID" value="NZ_BNAW01000005.1"/>
</dbReference>
<evidence type="ECO:0000256" key="2">
    <source>
        <dbReference type="ARBA" id="ARBA00023015"/>
    </source>
</evidence>
<sequence>MLPDLDLRLVRYFLVVAEQLNFARAAEQLRVAQPSLSRQIQRLENALGVRLLERTSQGSRLTAAGAAFLPRAQHLVHNAEQAVLAARAAAPARTITVGYADDLVITPAVRDLRNHHPGAHVRTRHLSSREAGALVDRQIDALVIRAPLPIPEDDLAVTALYTEPLVALVSTTHRFAGKESINVADVRSEPLVGCTGMGANWTGFWRLEPHEGHGPAPLGPTLADTYDDKLEAIAEGTAIAVVPADDRRFTLRPDLVAVPLEGAEPSQVVVAGRAGETNPLVAEFVRSAQKLLVRDAARA</sequence>
<comment type="similarity">
    <text evidence="1">Belongs to the LysR transcriptional regulatory family.</text>
</comment>
<feature type="domain" description="HTH lysR-type" evidence="5">
    <location>
        <begin position="5"/>
        <end position="62"/>
    </location>
</feature>
<dbReference type="InterPro" id="IPR036388">
    <property type="entry name" value="WH-like_DNA-bd_sf"/>
</dbReference>
<dbReference type="PANTHER" id="PTHR30346">
    <property type="entry name" value="TRANSCRIPTIONAL DUAL REGULATOR HCAR-RELATED"/>
    <property type="match status" value="1"/>
</dbReference>
<evidence type="ECO:0000256" key="3">
    <source>
        <dbReference type="ARBA" id="ARBA00023125"/>
    </source>
</evidence>
<name>A0ABQ3K5X2_9PSEU</name>
<dbReference type="PANTHER" id="PTHR30346:SF0">
    <property type="entry name" value="HCA OPERON TRANSCRIPTIONAL ACTIVATOR HCAR"/>
    <property type="match status" value="1"/>
</dbReference>
<gene>
    <name evidence="6" type="ORF">GCM10017567_19100</name>
</gene>
<accession>A0ABQ3K5X2</accession>
<proteinExistence type="inferred from homology"/>
<dbReference type="PROSITE" id="PS50931">
    <property type="entry name" value="HTH_LYSR"/>
    <property type="match status" value="1"/>
</dbReference>
<evidence type="ECO:0000259" key="5">
    <source>
        <dbReference type="PROSITE" id="PS50931"/>
    </source>
</evidence>
<keyword evidence="4" id="KW-0804">Transcription</keyword>
<evidence type="ECO:0000256" key="4">
    <source>
        <dbReference type="ARBA" id="ARBA00023163"/>
    </source>
</evidence>
<keyword evidence="3" id="KW-0238">DNA-binding</keyword>
<dbReference type="Proteomes" id="UP000649955">
    <property type="component" value="Unassembled WGS sequence"/>
</dbReference>
<evidence type="ECO:0000256" key="1">
    <source>
        <dbReference type="ARBA" id="ARBA00009437"/>
    </source>
</evidence>
<evidence type="ECO:0000313" key="7">
    <source>
        <dbReference type="Proteomes" id="UP000649955"/>
    </source>
</evidence>
<reference evidence="7" key="1">
    <citation type="journal article" date="2019" name="Int. J. Syst. Evol. Microbiol.">
        <title>The Global Catalogue of Microorganisms (GCM) 10K type strain sequencing project: providing services to taxonomists for standard genome sequencing and annotation.</title>
        <authorList>
            <consortium name="The Broad Institute Genomics Platform"/>
            <consortium name="The Broad Institute Genome Sequencing Center for Infectious Disease"/>
            <person name="Wu L."/>
            <person name="Ma J."/>
        </authorList>
    </citation>
    <scope>NUCLEOTIDE SEQUENCE [LARGE SCALE GENOMIC DNA]</scope>
    <source>
        <strain evidence="7">CGMCC 4.7680</strain>
    </source>
</reference>
<dbReference type="Gene3D" id="3.40.190.10">
    <property type="entry name" value="Periplasmic binding protein-like II"/>
    <property type="match status" value="2"/>
</dbReference>
<keyword evidence="7" id="KW-1185">Reference proteome</keyword>
<dbReference type="InterPro" id="IPR036390">
    <property type="entry name" value="WH_DNA-bd_sf"/>
</dbReference>
<dbReference type="SUPFAM" id="SSF53850">
    <property type="entry name" value="Periplasmic binding protein-like II"/>
    <property type="match status" value="1"/>
</dbReference>
<evidence type="ECO:0000313" key="6">
    <source>
        <dbReference type="EMBL" id="GHG03563.1"/>
    </source>
</evidence>